<dbReference type="SUPFAM" id="SSF49265">
    <property type="entry name" value="Fibronectin type III"/>
    <property type="match status" value="1"/>
</dbReference>
<dbReference type="InterPro" id="IPR008965">
    <property type="entry name" value="CBM2/CBM3_carb-bd_dom_sf"/>
</dbReference>
<dbReference type="InterPro" id="IPR036966">
    <property type="entry name" value="CBM3_sf"/>
</dbReference>
<dbReference type="InterPro" id="IPR036116">
    <property type="entry name" value="FN3_sf"/>
</dbReference>
<accession>A0A1E3L1V7</accession>
<evidence type="ECO:0000313" key="4">
    <source>
        <dbReference type="EMBL" id="ODP27787.1"/>
    </source>
</evidence>
<dbReference type="PROSITE" id="PS51172">
    <property type="entry name" value="CBM3"/>
    <property type="match status" value="1"/>
</dbReference>
<feature type="domain" description="Fibronectin type-III" evidence="2">
    <location>
        <begin position="50"/>
        <end position="149"/>
    </location>
</feature>
<evidence type="ECO:0000313" key="5">
    <source>
        <dbReference type="Proteomes" id="UP000094578"/>
    </source>
</evidence>
<dbReference type="GO" id="GO:0005975">
    <property type="term" value="P:carbohydrate metabolic process"/>
    <property type="evidence" value="ECO:0007669"/>
    <property type="project" value="InterPro"/>
</dbReference>
<dbReference type="Pfam" id="PF00942">
    <property type="entry name" value="CBM_3"/>
    <property type="match status" value="1"/>
</dbReference>
<dbReference type="AlphaFoldDB" id="A0A1E3L1V7"/>
<dbReference type="InterPro" id="IPR001956">
    <property type="entry name" value="CBM3"/>
</dbReference>
<feature type="domain" description="CBM3" evidence="3">
    <location>
        <begin position="154"/>
        <end position="306"/>
    </location>
</feature>
<organism evidence="4 5">
    <name type="scientific">Paenibacillus nuruki</name>
    <dbReference type="NCBI Taxonomy" id="1886670"/>
    <lineage>
        <taxon>Bacteria</taxon>
        <taxon>Bacillati</taxon>
        <taxon>Bacillota</taxon>
        <taxon>Bacilli</taxon>
        <taxon>Bacillales</taxon>
        <taxon>Paenibacillaceae</taxon>
        <taxon>Paenibacillus</taxon>
    </lineage>
</organism>
<dbReference type="Proteomes" id="UP000094578">
    <property type="component" value="Unassembled WGS sequence"/>
</dbReference>
<dbReference type="STRING" id="1886670.PTI45_02810"/>
<evidence type="ECO:0000259" key="2">
    <source>
        <dbReference type="PROSITE" id="PS50853"/>
    </source>
</evidence>
<comment type="caution">
    <text evidence="4">The sequence shown here is derived from an EMBL/GenBank/DDBJ whole genome shotgun (WGS) entry which is preliminary data.</text>
</comment>
<protein>
    <recommendedName>
        <fullName evidence="6">Fibronectin type-III domain-containing protein</fullName>
    </recommendedName>
</protein>
<dbReference type="Gene3D" id="2.60.40.710">
    <property type="entry name" value="Endoglucanase-like"/>
    <property type="match status" value="1"/>
</dbReference>
<evidence type="ECO:0000259" key="3">
    <source>
        <dbReference type="PROSITE" id="PS51172"/>
    </source>
</evidence>
<dbReference type="Gene3D" id="2.60.40.10">
    <property type="entry name" value="Immunoglobulins"/>
    <property type="match status" value="1"/>
</dbReference>
<dbReference type="RefSeq" id="WP_069328217.1">
    <property type="nucleotide sequence ID" value="NZ_MDER01000046.1"/>
</dbReference>
<feature type="signal peptide" evidence="1">
    <location>
        <begin position="1"/>
        <end position="32"/>
    </location>
</feature>
<dbReference type="SMART" id="SM01067">
    <property type="entry name" value="CBM_3"/>
    <property type="match status" value="1"/>
</dbReference>
<name>A0A1E3L1V7_9BACL</name>
<keyword evidence="5" id="KW-1185">Reference proteome</keyword>
<sequence>MINKSKKASLLLAATILGTTAGSFLVAPSAHAAIESNVVKNDINWDMPSAPAAPSDVNARAGSEQVVLTWAPIDNAKSYDVRRYNVVNNTYDSVKANETTVLTTGVTDAVYMDTSVTNGQIYGYVVNAVYGDGQVSQMSMPVIATPMELSGNVKDSIVLQYKSGTTAGTNSSVIQPTFNIMNTSGTPVNLSDIRVRYYFNGGKELTAKNFSAGNISFGSRNIEPNFVSLEKTYKQADSYLELLFNAEAGIIRAGDETGPMTFTIQKNQSGTSQDNDYSYNNSSELTEWNKVAVYYQGDLVWGTEPDLNN</sequence>
<feature type="chain" id="PRO_5009131182" description="Fibronectin type-III domain-containing protein" evidence="1">
    <location>
        <begin position="33"/>
        <end position="309"/>
    </location>
</feature>
<keyword evidence="1" id="KW-0732">Signal</keyword>
<dbReference type="InterPro" id="IPR003961">
    <property type="entry name" value="FN3_dom"/>
</dbReference>
<evidence type="ECO:0008006" key="6">
    <source>
        <dbReference type="Google" id="ProtNLM"/>
    </source>
</evidence>
<evidence type="ECO:0000256" key="1">
    <source>
        <dbReference type="SAM" id="SignalP"/>
    </source>
</evidence>
<dbReference type="PROSITE" id="PS50853">
    <property type="entry name" value="FN3"/>
    <property type="match status" value="1"/>
</dbReference>
<gene>
    <name evidence="4" type="ORF">PTI45_02810</name>
</gene>
<dbReference type="EMBL" id="MDER01000046">
    <property type="protein sequence ID" value="ODP27787.1"/>
    <property type="molecule type" value="Genomic_DNA"/>
</dbReference>
<dbReference type="SUPFAM" id="SSF49384">
    <property type="entry name" value="Carbohydrate-binding domain"/>
    <property type="match status" value="1"/>
</dbReference>
<dbReference type="GO" id="GO:0030248">
    <property type="term" value="F:cellulose binding"/>
    <property type="evidence" value="ECO:0007669"/>
    <property type="project" value="InterPro"/>
</dbReference>
<proteinExistence type="predicted"/>
<reference evidence="4 5" key="1">
    <citation type="submission" date="2016-08" db="EMBL/GenBank/DDBJ databases">
        <title>Genome sequencing of Paenibacillus sp. TI45-13ar, isolated from Korean traditional nuruk.</title>
        <authorList>
            <person name="Kim S.-J."/>
        </authorList>
    </citation>
    <scope>NUCLEOTIDE SEQUENCE [LARGE SCALE GENOMIC DNA]</scope>
    <source>
        <strain evidence="4 5">TI45-13ar</strain>
    </source>
</reference>
<dbReference type="InterPro" id="IPR013783">
    <property type="entry name" value="Ig-like_fold"/>
</dbReference>